<reference evidence="1 2" key="1">
    <citation type="submission" date="2020-03" db="EMBL/GenBank/DDBJ databases">
        <title>Cyclobacterium plantarum sp. nov., a marine bacterium isolated from a coastal-marine wetland.</title>
        <authorList>
            <person name="Sanchez-Porro C."/>
            <person name="Ventosa A."/>
            <person name="Amoozegar M."/>
        </authorList>
    </citation>
    <scope>NUCLEOTIDE SEQUENCE [LARGE SCALE GENOMIC DNA]</scope>
    <source>
        <strain evidence="1 2">GBPx2</strain>
    </source>
</reference>
<keyword evidence="2" id="KW-1185">Reference proteome</keyword>
<evidence type="ECO:0000313" key="1">
    <source>
        <dbReference type="EMBL" id="NHE57932.1"/>
    </source>
</evidence>
<dbReference type="EMBL" id="JAANYN010000005">
    <property type="protein sequence ID" value="NHE57932.1"/>
    <property type="molecule type" value="Genomic_DNA"/>
</dbReference>
<organism evidence="1 2">
    <name type="scientific">Cyclobacterium plantarum</name>
    <dbReference type="NCBI Taxonomy" id="2716263"/>
    <lineage>
        <taxon>Bacteria</taxon>
        <taxon>Pseudomonadati</taxon>
        <taxon>Bacteroidota</taxon>
        <taxon>Cytophagia</taxon>
        <taxon>Cytophagales</taxon>
        <taxon>Cyclobacteriaceae</taxon>
        <taxon>Cyclobacterium</taxon>
    </lineage>
</organism>
<accession>A0ABX0HBU9</accession>
<gene>
    <name evidence="1" type="ORF">G9Q97_14045</name>
</gene>
<dbReference type="Proteomes" id="UP000649799">
    <property type="component" value="Unassembled WGS sequence"/>
</dbReference>
<proteinExistence type="predicted"/>
<protein>
    <submittedName>
        <fullName evidence="1">Uncharacterized protein</fullName>
    </submittedName>
</protein>
<name>A0ABX0HBU9_9BACT</name>
<sequence>MPTTPFTHQQTPIPSPVYSRINVGNFMARLLVEIECREQWKGQMPVLYNRALKGS</sequence>
<dbReference type="RefSeq" id="WP_222851995.1">
    <property type="nucleotide sequence ID" value="NZ_JAANYN010000005.1"/>
</dbReference>
<evidence type="ECO:0000313" key="2">
    <source>
        <dbReference type="Proteomes" id="UP000649799"/>
    </source>
</evidence>
<comment type="caution">
    <text evidence="1">The sequence shown here is derived from an EMBL/GenBank/DDBJ whole genome shotgun (WGS) entry which is preliminary data.</text>
</comment>